<keyword evidence="4" id="KW-1185">Reference proteome</keyword>
<reference evidence="3" key="1">
    <citation type="submission" date="2020-10" db="EMBL/GenBank/DDBJ databases">
        <title>Genome Sequence of Monilinia vaccinii-corymbosi Sheds Light on Mummy Berry Disease Infection of Blueberry and Mating Type.</title>
        <authorList>
            <person name="Yow A.G."/>
            <person name="Zhang Y."/>
            <person name="Bansal K."/>
            <person name="Eacker S.M."/>
            <person name="Sullivan S."/>
            <person name="Liachko I."/>
            <person name="Cubeta M.A."/>
            <person name="Rollins J.A."/>
            <person name="Ashrafi H."/>
        </authorList>
    </citation>
    <scope>NUCLEOTIDE SEQUENCE</scope>
    <source>
        <strain evidence="3">RL-1</strain>
    </source>
</reference>
<organism evidence="3 4">
    <name type="scientific">Monilinia vaccinii-corymbosi</name>
    <dbReference type="NCBI Taxonomy" id="61207"/>
    <lineage>
        <taxon>Eukaryota</taxon>
        <taxon>Fungi</taxon>
        <taxon>Dikarya</taxon>
        <taxon>Ascomycota</taxon>
        <taxon>Pezizomycotina</taxon>
        <taxon>Leotiomycetes</taxon>
        <taxon>Helotiales</taxon>
        <taxon>Sclerotiniaceae</taxon>
        <taxon>Monilinia</taxon>
    </lineage>
</organism>
<dbReference type="EMBL" id="CP063413">
    <property type="protein sequence ID" value="QSZ37498.1"/>
    <property type="molecule type" value="Genomic_DNA"/>
</dbReference>
<feature type="transmembrane region" description="Helical" evidence="2">
    <location>
        <begin position="535"/>
        <end position="555"/>
    </location>
</feature>
<gene>
    <name evidence="3" type="ORF">DSL72_008596</name>
</gene>
<protein>
    <submittedName>
        <fullName evidence="3">Uncharacterized protein</fullName>
    </submittedName>
</protein>
<dbReference type="OrthoDB" id="309640at2759"/>
<evidence type="ECO:0000256" key="1">
    <source>
        <dbReference type="SAM" id="MobiDB-lite"/>
    </source>
</evidence>
<evidence type="ECO:0000256" key="2">
    <source>
        <dbReference type="SAM" id="Phobius"/>
    </source>
</evidence>
<keyword evidence="2" id="KW-0812">Transmembrane</keyword>
<evidence type="ECO:0000313" key="3">
    <source>
        <dbReference type="EMBL" id="QSZ37498.1"/>
    </source>
</evidence>
<name>A0A8A3PPX0_9HELO</name>
<accession>A0A8A3PPX0</accession>
<evidence type="ECO:0000313" key="4">
    <source>
        <dbReference type="Proteomes" id="UP000672032"/>
    </source>
</evidence>
<dbReference type="AlphaFoldDB" id="A0A8A3PPX0"/>
<feature type="region of interest" description="Disordered" evidence="1">
    <location>
        <begin position="1"/>
        <end position="30"/>
    </location>
</feature>
<feature type="compositionally biased region" description="Polar residues" evidence="1">
    <location>
        <begin position="1"/>
        <end position="11"/>
    </location>
</feature>
<proteinExistence type="predicted"/>
<keyword evidence="2" id="KW-0472">Membrane</keyword>
<keyword evidence="2" id="KW-1133">Transmembrane helix</keyword>
<dbReference type="Proteomes" id="UP000672032">
    <property type="component" value="Chromosome 9"/>
</dbReference>
<sequence length="624" mass="70608">MSFLRNRTNFQTRDDVDSDDERTPGQADESVLFQTGRAIRLQELVGEQTPNPILTQDRRNKARDALEAVRSAGNQLMGINLLSSLASSPVTDIVPPSAASQEVTKTDDLPSVAELTAVDGPTAREQVPIRRKKWFGKAQSRPLTLADIKNFMPIQLEYPPHPEEDRSNEWFQNAYSVLFERIVVLARDYFGFQKLQRGFHEPWAINMPDEFLRYTQLVAEPDPIVGGWDEILTDTKTRKYLIVGIIVRILEVKVFAPNLWGNTKEGEELLHSLDRALLDREGYSRQELRSKSIRTLLGGASITPNFHSDCSTLTAQIMLLFAPLFDYLTLLPARLDTVTPLPTALYQSLHNIVSNAAYLSLCIRISPTIIHLTHLVPGTPYSPEEHISIVPSSWTLSKTLIQENWARDHTVMEYKLAEAEGYQLGYENAGRLGSKAGRQAVQRFKAARKQLTEHKPPGYTHRASVKISLWPTTRRYWAGNGKPGGDMDGQSIFNLTNAGAIFYFRETDRAVDSLFDFVANKKKRCSARYNRARDILAIMGLLALGVILGLIYLVGWTEVQGWIEKILLRITEHLRYWIARGKGEAYRAYESFGAPSADWFDKAYARYASYVKMAENQYSRFKGG</sequence>